<dbReference type="EMBL" id="CAJQZP010001492">
    <property type="protein sequence ID" value="CAG5050851.1"/>
    <property type="molecule type" value="Genomic_DNA"/>
</dbReference>
<feature type="region of interest" description="Disordered" evidence="1">
    <location>
        <begin position="128"/>
        <end position="170"/>
    </location>
</feature>
<accession>A0A8S3Y8M2</accession>
<protein>
    <submittedName>
        <fullName evidence="2">(apollo) hypothetical protein</fullName>
    </submittedName>
</protein>
<evidence type="ECO:0000313" key="3">
    <source>
        <dbReference type="Proteomes" id="UP000691718"/>
    </source>
</evidence>
<dbReference type="PANTHER" id="PTHR10773">
    <property type="entry name" value="DNA-DIRECTED RNA POLYMERASES I, II, AND III SUBUNIT RPABC2"/>
    <property type="match status" value="1"/>
</dbReference>
<feature type="region of interest" description="Disordered" evidence="1">
    <location>
        <begin position="73"/>
        <end position="106"/>
    </location>
</feature>
<sequence length="750" mass="87440">MKRSQNILNFALSLSGIPTDQEVASTSSKANDHATQKVIPPQDNSYFIERGEDLLSFKNSMRENALVNYYPDSFTSSSRKEPFSPDFSEYIPSDQDVSKNSSQHSSEYNIPLQEIPTATNISENITTPEGTARKVKRNVPKKTSPGRNRGHNRKNWKRNLSKRKKNSGEEYVNRSGILVPKKVMRSGCNNACTRKCKERLMETTRHAIFKDFWGLGDHTREADFVCRFVDRVPRKQITASVTGHSRRHWSFQYYLYEDGDRKRVCKKMFLDTLCISDMWLQTIYKKMDKEGTGLIAGNLRGRHNNRKNLIPNEVKESVRDHISLIPIVDSHYVRKRTSKLYFEETFTYPALYRLYVDWMKENRPLKQVANSRQYKDIFYNEYNIEFHKPKKDLCILCDRYKRGSEKEKDDMKLEYTLHIANKTVVREVKETCKYQSKQSNVIVTAAYDLQKVLNTSQSEVSLFYYKRKFAVYNFTIYDIGKAKGYSYVWNETIGKKGSSEISSAVFLFIKQKYEEGFRIFSFFSDCCSGQNRNRIIIAMYSHACKIFGITITHNYFEVGHSQSEGDAMHALIERRKKNQIIFVPEQWITLIRCAKTTGTPYDVTELDQNLILDYKSLLKKKLNWGWNSTGEKMSWTKIKHIKIENENPDLIYFQYDYLSDQYLSINLAVKPTTRITRTKRAQESIQCEQSNDGESIPLLYNKVLPISTAKYKDLVSLCKCKAIPDIYHNFYFNLPHSTQLAEDNGSDDEN</sequence>
<comment type="caution">
    <text evidence="2">The sequence shown here is derived from an EMBL/GenBank/DDBJ whole genome shotgun (WGS) entry which is preliminary data.</text>
</comment>
<dbReference type="AlphaFoldDB" id="A0A8S3Y8M2"/>
<keyword evidence="3" id="KW-1185">Reference proteome</keyword>
<dbReference type="PANTHER" id="PTHR10773:SF19">
    <property type="match status" value="1"/>
</dbReference>
<feature type="compositionally biased region" description="Basic residues" evidence="1">
    <location>
        <begin position="148"/>
        <end position="165"/>
    </location>
</feature>
<gene>
    <name evidence="2" type="ORF">PAPOLLO_LOCUS24876</name>
</gene>
<name>A0A8S3Y8M2_PARAO</name>
<evidence type="ECO:0000256" key="1">
    <source>
        <dbReference type="SAM" id="MobiDB-lite"/>
    </source>
</evidence>
<organism evidence="2 3">
    <name type="scientific">Parnassius apollo</name>
    <name type="common">Apollo butterfly</name>
    <name type="synonym">Papilio apollo</name>
    <dbReference type="NCBI Taxonomy" id="110799"/>
    <lineage>
        <taxon>Eukaryota</taxon>
        <taxon>Metazoa</taxon>
        <taxon>Ecdysozoa</taxon>
        <taxon>Arthropoda</taxon>
        <taxon>Hexapoda</taxon>
        <taxon>Insecta</taxon>
        <taxon>Pterygota</taxon>
        <taxon>Neoptera</taxon>
        <taxon>Endopterygota</taxon>
        <taxon>Lepidoptera</taxon>
        <taxon>Glossata</taxon>
        <taxon>Ditrysia</taxon>
        <taxon>Papilionoidea</taxon>
        <taxon>Papilionidae</taxon>
        <taxon>Parnassiinae</taxon>
        <taxon>Parnassini</taxon>
        <taxon>Parnassius</taxon>
        <taxon>Parnassius</taxon>
    </lineage>
</organism>
<proteinExistence type="predicted"/>
<evidence type="ECO:0000313" key="2">
    <source>
        <dbReference type="EMBL" id="CAG5050851.1"/>
    </source>
</evidence>
<dbReference type="OrthoDB" id="6136790at2759"/>
<dbReference type="Proteomes" id="UP000691718">
    <property type="component" value="Unassembled WGS sequence"/>
</dbReference>
<reference evidence="2" key="1">
    <citation type="submission" date="2021-04" db="EMBL/GenBank/DDBJ databases">
        <authorList>
            <person name="Tunstrom K."/>
        </authorList>
    </citation>
    <scope>NUCLEOTIDE SEQUENCE</scope>
</reference>